<feature type="transmembrane region" description="Helical" evidence="5">
    <location>
        <begin position="183"/>
        <end position="204"/>
    </location>
</feature>
<protein>
    <submittedName>
        <fullName evidence="7">Permease of the drug/metabolite transporter (DMT) superfamily</fullName>
    </submittedName>
</protein>
<dbReference type="Proteomes" id="UP000035100">
    <property type="component" value="Unassembled WGS sequence"/>
</dbReference>
<keyword evidence="3 5" id="KW-1133">Transmembrane helix</keyword>
<comment type="subcellular location">
    <subcellularLocation>
        <location evidence="1">Membrane</location>
        <topology evidence="1">Multi-pass membrane protein</topology>
    </subcellularLocation>
</comment>
<evidence type="ECO:0000256" key="4">
    <source>
        <dbReference type="ARBA" id="ARBA00023136"/>
    </source>
</evidence>
<dbReference type="OrthoDB" id="9810556at2"/>
<dbReference type="PANTHER" id="PTHR32322">
    <property type="entry name" value="INNER MEMBRANE TRANSPORTER"/>
    <property type="match status" value="1"/>
</dbReference>
<feature type="domain" description="EamA" evidence="6">
    <location>
        <begin position="14"/>
        <end position="139"/>
    </location>
</feature>
<feature type="transmembrane region" description="Helical" evidence="5">
    <location>
        <begin position="129"/>
        <end position="147"/>
    </location>
</feature>
<dbReference type="eggNOG" id="COG0697">
    <property type="taxonomic scope" value="Bacteria"/>
</dbReference>
<dbReference type="PANTHER" id="PTHR32322:SF9">
    <property type="entry name" value="AMINO-ACID METABOLITE EFFLUX PUMP-RELATED"/>
    <property type="match status" value="1"/>
</dbReference>
<keyword evidence="8" id="KW-1185">Reference proteome</keyword>
<keyword evidence="4 5" id="KW-0472">Membrane</keyword>
<comment type="caution">
    <text evidence="7">The sequence shown here is derived from an EMBL/GenBank/DDBJ whole genome shotgun (WGS) entry which is preliminary data.</text>
</comment>
<dbReference type="InterPro" id="IPR050638">
    <property type="entry name" value="AA-Vitamin_Transporters"/>
</dbReference>
<evidence type="ECO:0000313" key="8">
    <source>
        <dbReference type="Proteomes" id="UP000035100"/>
    </source>
</evidence>
<name>A0A0D0NH18_9RHOB</name>
<dbReference type="SUPFAM" id="SSF103481">
    <property type="entry name" value="Multidrug resistance efflux transporter EmrE"/>
    <property type="match status" value="2"/>
</dbReference>
<accession>A0A0D0NH18</accession>
<reference evidence="7 8" key="1">
    <citation type="submission" date="2013-01" db="EMBL/GenBank/DDBJ databases">
        <authorList>
            <person name="Fiebig A."/>
            <person name="Goeker M."/>
            <person name="Klenk H.-P.P."/>
        </authorList>
    </citation>
    <scope>NUCLEOTIDE SEQUENCE [LARGE SCALE GENOMIC DNA]</scope>
    <source>
        <strain evidence="7 8">DSM 24838</strain>
    </source>
</reference>
<dbReference type="Pfam" id="PF00892">
    <property type="entry name" value="EamA"/>
    <property type="match status" value="2"/>
</dbReference>
<organism evidence="7 8">
    <name type="scientific">Wenxinia marina DSM 24838</name>
    <dbReference type="NCBI Taxonomy" id="1123501"/>
    <lineage>
        <taxon>Bacteria</taxon>
        <taxon>Pseudomonadati</taxon>
        <taxon>Pseudomonadota</taxon>
        <taxon>Alphaproteobacteria</taxon>
        <taxon>Rhodobacterales</taxon>
        <taxon>Roseobacteraceae</taxon>
        <taxon>Wenxinia</taxon>
    </lineage>
</organism>
<sequence length="305" mass="31340">MPAALTARTWIDLLSLACIWGGSFLAIRVALDSIGPFQIVAARVSLGALTLWLILLALRLPRPSPRRWWAYLGMGLLNNVIPFGLIAWGQQFVETGLAAIVNASTAVWGVLVAALLLADERLTARRAAGVALGFVGVATAIGPSALTSFDPRSLGQLAIVGATVSYAFAGVWGRTMLRGEPSLAASAGMLTGSSLVAIPLALAVEGAPPASLPASGWAAVAYISVAATGIAYLFYWRILSSAGSGNAMLATLLVAPVAIVLGALVRGEALHGSAYAGFALLALGLAVLEGRLLRRKPLAKDIPPG</sequence>
<dbReference type="STRING" id="1123501.Wenmar_03754"/>
<feature type="transmembrane region" description="Helical" evidence="5">
    <location>
        <begin position="12"/>
        <end position="31"/>
    </location>
</feature>
<dbReference type="EMBL" id="AONG01000021">
    <property type="protein sequence ID" value="KIQ67625.1"/>
    <property type="molecule type" value="Genomic_DNA"/>
</dbReference>
<feature type="transmembrane region" description="Helical" evidence="5">
    <location>
        <begin position="270"/>
        <end position="288"/>
    </location>
</feature>
<evidence type="ECO:0000256" key="3">
    <source>
        <dbReference type="ARBA" id="ARBA00022989"/>
    </source>
</evidence>
<dbReference type="InterPro" id="IPR000620">
    <property type="entry name" value="EamA_dom"/>
</dbReference>
<feature type="transmembrane region" description="Helical" evidence="5">
    <location>
        <begin position="68"/>
        <end position="89"/>
    </location>
</feature>
<dbReference type="PATRIC" id="fig|1123501.6.peg.3882"/>
<feature type="transmembrane region" description="Helical" evidence="5">
    <location>
        <begin position="216"/>
        <end position="235"/>
    </location>
</feature>
<evidence type="ECO:0000256" key="1">
    <source>
        <dbReference type="ARBA" id="ARBA00004141"/>
    </source>
</evidence>
<keyword evidence="2 5" id="KW-0812">Transmembrane</keyword>
<feature type="transmembrane region" description="Helical" evidence="5">
    <location>
        <begin position="247"/>
        <end position="264"/>
    </location>
</feature>
<dbReference type="RefSeq" id="WP_018303144.1">
    <property type="nucleotide sequence ID" value="NZ_KB902291.1"/>
</dbReference>
<feature type="transmembrane region" description="Helical" evidence="5">
    <location>
        <begin position="95"/>
        <end position="117"/>
    </location>
</feature>
<dbReference type="GO" id="GO:0016020">
    <property type="term" value="C:membrane"/>
    <property type="evidence" value="ECO:0007669"/>
    <property type="project" value="UniProtKB-SubCell"/>
</dbReference>
<evidence type="ECO:0000313" key="7">
    <source>
        <dbReference type="EMBL" id="KIQ67625.1"/>
    </source>
</evidence>
<evidence type="ECO:0000256" key="5">
    <source>
        <dbReference type="SAM" id="Phobius"/>
    </source>
</evidence>
<feature type="transmembrane region" description="Helical" evidence="5">
    <location>
        <begin position="37"/>
        <end position="56"/>
    </location>
</feature>
<evidence type="ECO:0000256" key="2">
    <source>
        <dbReference type="ARBA" id="ARBA00022692"/>
    </source>
</evidence>
<dbReference type="InterPro" id="IPR037185">
    <property type="entry name" value="EmrE-like"/>
</dbReference>
<feature type="transmembrane region" description="Helical" evidence="5">
    <location>
        <begin position="153"/>
        <end position="171"/>
    </location>
</feature>
<feature type="domain" description="EamA" evidence="6">
    <location>
        <begin position="154"/>
        <end position="288"/>
    </location>
</feature>
<gene>
    <name evidence="7" type="ORF">Wenmar_03754</name>
</gene>
<evidence type="ECO:0000259" key="6">
    <source>
        <dbReference type="Pfam" id="PF00892"/>
    </source>
</evidence>
<dbReference type="AlphaFoldDB" id="A0A0D0NH18"/>
<proteinExistence type="predicted"/>